<dbReference type="EMBL" id="JACNJH010000204">
    <property type="protein sequence ID" value="MBC8362573.1"/>
    <property type="molecule type" value="Genomic_DNA"/>
</dbReference>
<keyword evidence="2" id="KW-0378">Hydrolase</keyword>
<name>A0A8J6TNC5_9BACT</name>
<sequence>MKQSSSNNTNIASSIFYVDVGGCALRVKRIEPSVAVAAESNPMLVFLHEGLGCIELWRDFPETVCVSTGCAGLVYDRKGYGGSDAYKGPWPLDYLHKESQTYLPGLLQACDITKAVLIGHSDGGTIGLMTVAMHGERICGVITEAAHIFVEDITLEGIRRAVKAFESTELKDKLARYHGENTETVFRRWADRWLSPEFYDWNIKDYLPRITCPLLVLQGQDDEYGTAAQVEGIAALVSGPVATKLIADCGHVPHFQAKETVLDEVTRFIKARIL</sequence>
<dbReference type="PANTHER" id="PTHR43689:SF8">
    <property type="entry name" value="ALPHA_BETA-HYDROLASES SUPERFAMILY PROTEIN"/>
    <property type="match status" value="1"/>
</dbReference>
<proteinExistence type="predicted"/>
<dbReference type="InterPro" id="IPR000073">
    <property type="entry name" value="AB_hydrolase_1"/>
</dbReference>
<dbReference type="InterPro" id="IPR029058">
    <property type="entry name" value="AB_hydrolase_fold"/>
</dbReference>
<dbReference type="Proteomes" id="UP000603434">
    <property type="component" value="Unassembled WGS sequence"/>
</dbReference>
<dbReference type="GO" id="GO:0016787">
    <property type="term" value="F:hydrolase activity"/>
    <property type="evidence" value="ECO:0007669"/>
    <property type="project" value="UniProtKB-KW"/>
</dbReference>
<protein>
    <submittedName>
        <fullName evidence="2">Alpha/beta hydrolase</fullName>
    </submittedName>
</protein>
<dbReference type="Pfam" id="PF12697">
    <property type="entry name" value="Abhydrolase_6"/>
    <property type="match status" value="1"/>
</dbReference>
<comment type="caution">
    <text evidence="2">The sequence shown here is derived from an EMBL/GenBank/DDBJ whole genome shotgun (WGS) entry which is preliminary data.</text>
</comment>
<evidence type="ECO:0000259" key="1">
    <source>
        <dbReference type="Pfam" id="PF12697"/>
    </source>
</evidence>
<gene>
    <name evidence="2" type="ORF">H8E23_14400</name>
</gene>
<accession>A0A8J6TNC5</accession>
<reference evidence="2 3" key="1">
    <citation type="submission" date="2020-08" db="EMBL/GenBank/DDBJ databases">
        <title>Bridging the membrane lipid divide: bacteria of the FCB group superphylum have the potential to synthesize archaeal ether lipids.</title>
        <authorList>
            <person name="Villanueva L."/>
            <person name="Von Meijenfeldt F.A.B."/>
            <person name="Westbye A.B."/>
            <person name="Yadav S."/>
            <person name="Hopmans E.C."/>
            <person name="Dutilh B.E."/>
            <person name="Sinninghe Damste J.S."/>
        </authorList>
    </citation>
    <scope>NUCLEOTIDE SEQUENCE [LARGE SCALE GENOMIC DNA]</scope>
    <source>
        <strain evidence="2">NIOZ-UU30</strain>
    </source>
</reference>
<dbReference type="PANTHER" id="PTHR43689">
    <property type="entry name" value="HYDROLASE"/>
    <property type="match status" value="1"/>
</dbReference>
<evidence type="ECO:0000313" key="2">
    <source>
        <dbReference type="EMBL" id="MBC8362573.1"/>
    </source>
</evidence>
<feature type="domain" description="AB hydrolase-1" evidence="1">
    <location>
        <begin position="44"/>
        <end position="261"/>
    </location>
</feature>
<evidence type="ECO:0000313" key="3">
    <source>
        <dbReference type="Proteomes" id="UP000603434"/>
    </source>
</evidence>
<dbReference type="Gene3D" id="3.40.50.1820">
    <property type="entry name" value="alpha/beta hydrolase"/>
    <property type="match status" value="1"/>
</dbReference>
<dbReference type="AlphaFoldDB" id="A0A8J6TNC5"/>
<organism evidence="2 3">
    <name type="scientific">Candidatus Desulfatibia profunda</name>
    <dbReference type="NCBI Taxonomy" id="2841695"/>
    <lineage>
        <taxon>Bacteria</taxon>
        <taxon>Pseudomonadati</taxon>
        <taxon>Thermodesulfobacteriota</taxon>
        <taxon>Desulfobacteria</taxon>
        <taxon>Desulfobacterales</taxon>
        <taxon>Desulfobacterales incertae sedis</taxon>
        <taxon>Candidatus Desulfatibia</taxon>
    </lineage>
</organism>
<dbReference type="SUPFAM" id="SSF53474">
    <property type="entry name" value="alpha/beta-Hydrolases"/>
    <property type="match status" value="1"/>
</dbReference>